<dbReference type="Proteomes" id="UP000282322">
    <property type="component" value="Unassembled WGS sequence"/>
</dbReference>
<dbReference type="Pfam" id="PF13274">
    <property type="entry name" value="SocA_Panacea"/>
    <property type="match status" value="1"/>
</dbReference>
<keyword evidence="3" id="KW-1185">Reference proteome</keyword>
<name>A0A3P3R5E9_9EURY</name>
<accession>A0A3P3R5E9</accession>
<dbReference type="InterPro" id="IPR025272">
    <property type="entry name" value="SocA_Panacea"/>
</dbReference>
<dbReference type="EMBL" id="RRCH01000033">
    <property type="protein sequence ID" value="RRJ28711.1"/>
    <property type="molecule type" value="Genomic_DNA"/>
</dbReference>
<comment type="caution">
    <text evidence="2">The sequence shown here is derived from an EMBL/GenBank/DDBJ whole genome shotgun (WGS) entry which is preliminary data.</text>
</comment>
<dbReference type="AlphaFoldDB" id="A0A3P3R5E9"/>
<reference evidence="2 3" key="1">
    <citation type="submission" date="2018-11" db="EMBL/GenBank/DDBJ databases">
        <title>Taxonoimc description of Halomarina strain SPP-AMP-1.</title>
        <authorList>
            <person name="Pal Y."/>
            <person name="Srinivasana K."/>
            <person name="Verma A."/>
            <person name="Kumar P."/>
        </authorList>
    </citation>
    <scope>NUCLEOTIDE SEQUENCE [LARGE SCALE GENOMIC DNA]</scope>
    <source>
        <strain evidence="2 3">SPP-AMP-1</strain>
    </source>
</reference>
<sequence>MPGGAKINDMIEYIVSEFSGNVLTRTKLVKLLYLADRESYIRRRRQISNIQYIKYHYGPYSEDIVDTVKEMDGHEIIELSGRSQNGTFYQYKSNTECQELKLTPDERNILDKIIQEFSNTPTKELVETVYELDELHDIEKYTPLLQEQDVNERRKAIG</sequence>
<protein>
    <submittedName>
        <fullName evidence="2">DUF4065 domain-containing protein</fullName>
    </submittedName>
</protein>
<evidence type="ECO:0000313" key="3">
    <source>
        <dbReference type="Proteomes" id="UP000282322"/>
    </source>
</evidence>
<evidence type="ECO:0000259" key="1">
    <source>
        <dbReference type="Pfam" id="PF13274"/>
    </source>
</evidence>
<proteinExistence type="predicted"/>
<organism evidence="2 3">
    <name type="scientific">Halocatena pleomorpha</name>
    <dbReference type="NCBI Taxonomy" id="1785090"/>
    <lineage>
        <taxon>Archaea</taxon>
        <taxon>Methanobacteriati</taxon>
        <taxon>Methanobacteriota</taxon>
        <taxon>Stenosarchaea group</taxon>
        <taxon>Halobacteria</taxon>
        <taxon>Halobacteriales</taxon>
        <taxon>Natronomonadaceae</taxon>
        <taxon>Halocatena</taxon>
    </lineage>
</organism>
<feature type="domain" description="Antitoxin SocA-like Panacea" evidence="1">
    <location>
        <begin position="28"/>
        <end position="131"/>
    </location>
</feature>
<evidence type="ECO:0000313" key="2">
    <source>
        <dbReference type="EMBL" id="RRJ28711.1"/>
    </source>
</evidence>
<gene>
    <name evidence="2" type="ORF">EIK79_15000</name>
</gene>